<dbReference type="SUPFAM" id="SSF52540">
    <property type="entry name" value="P-loop containing nucleoside triphosphate hydrolases"/>
    <property type="match status" value="1"/>
</dbReference>
<evidence type="ECO:0000256" key="3">
    <source>
        <dbReference type="ARBA" id="ARBA00022741"/>
    </source>
</evidence>
<evidence type="ECO:0000256" key="4">
    <source>
        <dbReference type="ARBA" id="ARBA00022840"/>
    </source>
</evidence>
<sequence length="418" mass="46772">MSDVILMAENISKQYRLGLVGTGTLSHDINRWWHRIRGKQDPYLKIGETNDRSKKAECDYVWALKDINFEVKRGEVLGIIGKNGAGKSTLLKILSQVTSPTTGEIKTKGRIASLLEVGTGFHPEMTGRENIYLNGAILGMTKAEIRSKEQEIIDFSGCARFIDTPVKRYSSGMTVRLAFAVAAHLEPDILVVDEVLAVGDAEFQKKAIGKMQDISAGEGRTVLFVSHNMESMARLCNRGILLNNGKIGGEGNIENVIELYLKNNQEFSDTYIEERIKSNCYVKKITLSNAQNQLTSYFNFNEGLTITFSVFKAEEDEQIYNLSFAIVNTNDVVVLSSSISDANELKLSKGANKFSVSINGYLLNKGNYKVRLFFSNETERQSIQRIDCLGFKINETGFYKNAQLRKAVIIPKLDWVKL</sequence>
<dbReference type="Pfam" id="PF00005">
    <property type="entry name" value="ABC_tran"/>
    <property type="match status" value="1"/>
</dbReference>
<dbReference type="PANTHER" id="PTHR46743:SF2">
    <property type="entry name" value="TEICHOIC ACIDS EXPORT ATP-BINDING PROTEIN TAGH"/>
    <property type="match status" value="1"/>
</dbReference>
<evidence type="ECO:0000313" key="7">
    <source>
        <dbReference type="Proteomes" id="UP000216840"/>
    </source>
</evidence>
<comment type="caution">
    <text evidence="6">The sequence shown here is derived from an EMBL/GenBank/DDBJ whole genome shotgun (WGS) entry which is preliminary data.</text>
</comment>
<gene>
    <name evidence="6" type="ORF">CA834_11535</name>
</gene>
<comment type="similarity">
    <text evidence="1">Belongs to the ABC transporter superfamily.</text>
</comment>
<dbReference type="Proteomes" id="UP000216840">
    <property type="component" value="Unassembled WGS sequence"/>
</dbReference>
<dbReference type="PROSITE" id="PS50893">
    <property type="entry name" value="ABC_TRANSPORTER_2"/>
    <property type="match status" value="1"/>
</dbReference>
<evidence type="ECO:0000259" key="5">
    <source>
        <dbReference type="PROSITE" id="PS50893"/>
    </source>
</evidence>
<feature type="domain" description="ABC transporter" evidence="5">
    <location>
        <begin position="47"/>
        <end position="269"/>
    </location>
</feature>
<reference evidence="6 7" key="1">
    <citation type="submission" date="2017-05" db="EMBL/GenBank/DDBJ databases">
        <title>The draft genome sequence of Idiomarina salinarum WNB302.</title>
        <authorList>
            <person name="Sun Y."/>
            <person name="Chen B."/>
            <person name="Du Z."/>
        </authorList>
    </citation>
    <scope>NUCLEOTIDE SEQUENCE [LARGE SCALE GENOMIC DNA]</scope>
    <source>
        <strain evidence="6 7">WNB302</strain>
    </source>
</reference>
<accession>A0A265UQH3</accession>
<keyword evidence="7" id="KW-1185">Reference proteome</keyword>
<dbReference type="InterPro" id="IPR015860">
    <property type="entry name" value="ABC_transpr_TagH-like"/>
</dbReference>
<dbReference type="SMART" id="SM00382">
    <property type="entry name" value="AAA"/>
    <property type="match status" value="1"/>
</dbReference>
<dbReference type="Gene3D" id="3.40.50.300">
    <property type="entry name" value="P-loop containing nucleotide triphosphate hydrolases"/>
    <property type="match status" value="1"/>
</dbReference>
<evidence type="ECO:0000256" key="2">
    <source>
        <dbReference type="ARBA" id="ARBA00022448"/>
    </source>
</evidence>
<dbReference type="AlphaFoldDB" id="A0A265UQH3"/>
<dbReference type="RefSeq" id="WP_094968872.1">
    <property type="nucleotide sequence ID" value="NZ_NGJN01000006.1"/>
</dbReference>
<protein>
    <recommendedName>
        <fullName evidence="5">ABC transporter domain-containing protein</fullName>
    </recommendedName>
</protein>
<dbReference type="PANTHER" id="PTHR46743">
    <property type="entry name" value="TEICHOIC ACIDS EXPORT ATP-BINDING PROTEIN TAGH"/>
    <property type="match status" value="1"/>
</dbReference>
<dbReference type="GO" id="GO:0140359">
    <property type="term" value="F:ABC-type transporter activity"/>
    <property type="evidence" value="ECO:0007669"/>
    <property type="project" value="InterPro"/>
</dbReference>
<dbReference type="OrthoDB" id="9801987at2"/>
<evidence type="ECO:0000256" key="1">
    <source>
        <dbReference type="ARBA" id="ARBA00005417"/>
    </source>
</evidence>
<organism evidence="6 7">
    <name type="scientific">Winogradskyella aurantia</name>
    <dbReference type="NCBI Taxonomy" id="1915063"/>
    <lineage>
        <taxon>Bacteria</taxon>
        <taxon>Pseudomonadati</taxon>
        <taxon>Bacteroidota</taxon>
        <taxon>Flavobacteriia</taxon>
        <taxon>Flavobacteriales</taxon>
        <taxon>Flavobacteriaceae</taxon>
        <taxon>Winogradskyella</taxon>
    </lineage>
</organism>
<evidence type="ECO:0000313" key="6">
    <source>
        <dbReference type="EMBL" id="OZV67576.1"/>
    </source>
</evidence>
<dbReference type="EMBL" id="NGJN01000006">
    <property type="protein sequence ID" value="OZV67576.1"/>
    <property type="molecule type" value="Genomic_DNA"/>
</dbReference>
<keyword evidence="2" id="KW-0813">Transport</keyword>
<dbReference type="GO" id="GO:0016887">
    <property type="term" value="F:ATP hydrolysis activity"/>
    <property type="evidence" value="ECO:0007669"/>
    <property type="project" value="InterPro"/>
</dbReference>
<dbReference type="GO" id="GO:0005524">
    <property type="term" value="F:ATP binding"/>
    <property type="evidence" value="ECO:0007669"/>
    <property type="project" value="UniProtKB-KW"/>
</dbReference>
<dbReference type="GO" id="GO:0016020">
    <property type="term" value="C:membrane"/>
    <property type="evidence" value="ECO:0007669"/>
    <property type="project" value="InterPro"/>
</dbReference>
<dbReference type="CDD" id="cd03220">
    <property type="entry name" value="ABC_KpsT_Wzt"/>
    <property type="match status" value="1"/>
</dbReference>
<dbReference type="InterPro" id="IPR003439">
    <property type="entry name" value="ABC_transporter-like_ATP-bd"/>
</dbReference>
<dbReference type="InterPro" id="IPR050683">
    <property type="entry name" value="Bact_Polysacc_Export_ATP-bd"/>
</dbReference>
<keyword evidence="4" id="KW-0067">ATP-binding</keyword>
<dbReference type="InterPro" id="IPR027417">
    <property type="entry name" value="P-loop_NTPase"/>
</dbReference>
<proteinExistence type="inferred from homology"/>
<keyword evidence="3" id="KW-0547">Nucleotide-binding</keyword>
<name>A0A265UQH3_9FLAO</name>
<dbReference type="InterPro" id="IPR003593">
    <property type="entry name" value="AAA+_ATPase"/>
</dbReference>